<dbReference type="AlphaFoldDB" id="E2ZLG1"/>
<organism evidence="1 2">
    <name type="scientific">Faecalibacterium cf. prausnitzii KLE1255</name>
    <dbReference type="NCBI Taxonomy" id="748224"/>
    <lineage>
        <taxon>Bacteria</taxon>
        <taxon>Bacillati</taxon>
        <taxon>Bacillota</taxon>
        <taxon>Clostridia</taxon>
        <taxon>Eubacteriales</taxon>
        <taxon>Oscillospiraceae</taxon>
        <taxon>Faecalibacterium</taxon>
    </lineage>
</organism>
<comment type="caution">
    <text evidence="1">The sequence shown here is derived from an EMBL/GenBank/DDBJ whole genome shotgun (WGS) entry which is preliminary data.</text>
</comment>
<dbReference type="HOGENOM" id="CLU_2953646_0_0_9"/>
<proteinExistence type="predicted"/>
<evidence type="ECO:0000313" key="2">
    <source>
        <dbReference type="Proteomes" id="UP000006028"/>
    </source>
</evidence>
<reference evidence="1 2" key="1">
    <citation type="submission" date="2010-08" db="EMBL/GenBank/DDBJ databases">
        <authorList>
            <person name="Weinstock G."/>
            <person name="Sodergren E."/>
            <person name="Clifton S."/>
            <person name="Fulton L."/>
            <person name="Fulton B."/>
            <person name="Courtney L."/>
            <person name="Fronick C."/>
            <person name="Harrison M."/>
            <person name="Strong C."/>
            <person name="Farmer C."/>
            <person name="Delahaunty K."/>
            <person name="Markovic C."/>
            <person name="Hall O."/>
            <person name="Minx P."/>
            <person name="Tomlinson C."/>
            <person name="Mitreva M."/>
            <person name="Hou S."/>
            <person name="Chen J."/>
            <person name="Wollam A."/>
            <person name="Pepin K.H."/>
            <person name="Johnson M."/>
            <person name="Bhonagiri V."/>
            <person name="Zhang X."/>
            <person name="Suruliraj S."/>
            <person name="Warren W."/>
            <person name="Chinwalla A."/>
            <person name="Mardis E.R."/>
            <person name="Wilson R.K."/>
        </authorList>
    </citation>
    <scope>NUCLEOTIDE SEQUENCE [LARGE SCALE GENOMIC DNA]</scope>
    <source>
        <strain evidence="1 2">KLE1255</strain>
    </source>
</reference>
<dbReference type="BioCyc" id="FCF748224-HMP:GTSS-518-MONOMER"/>
<evidence type="ECO:0000313" key="1">
    <source>
        <dbReference type="EMBL" id="EFQ06001.1"/>
    </source>
</evidence>
<sequence>MWTVPGQSGQQTAGKLHSPICVALCGTVRCLMRKFDKNKELTLILQDQNDTFRTAGCKG</sequence>
<dbReference type="Proteomes" id="UP000006028">
    <property type="component" value="Unassembled WGS sequence"/>
</dbReference>
<protein>
    <submittedName>
        <fullName evidence="1">Uncharacterized protein</fullName>
    </submittedName>
</protein>
<name>E2ZLG1_9FIRM</name>
<accession>E2ZLG1</accession>
<dbReference type="EMBL" id="AECU01000187">
    <property type="protein sequence ID" value="EFQ06001.1"/>
    <property type="molecule type" value="Genomic_DNA"/>
</dbReference>
<dbReference type="STRING" id="748224.HMPREF9436_02517"/>
<gene>
    <name evidence="1" type="ORF">HMPREF9436_02517</name>
</gene>